<name>A0A1Z4GRZ7_9CYAN</name>
<keyword evidence="2" id="KW-1185">Reference proteome</keyword>
<gene>
    <name evidence="1" type="ORF">NIES21_61270</name>
</gene>
<dbReference type="Proteomes" id="UP000218287">
    <property type="component" value="Plasmid Plasmid3 dna"/>
</dbReference>
<evidence type="ECO:0000313" key="2">
    <source>
        <dbReference type="Proteomes" id="UP000218287"/>
    </source>
</evidence>
<dbReference type="OrthoDB" id="489186at2"/>
<proteinExistence type="predicted"/>
<reference evidence="1 2" key="1">
    <citation type="submission" date="2017-06" db="EMBL/GenBank/DDBJ databases">
        <title>Genome sequencing of cyanobaciteial culture collection at National Institute for Environmental Studies (NIES).</title>
        <authorList>
            <person name="Hirose Y."/>
            <person name="Shimura Y."/>
            <person name="Fujisawa T."/>
            <person name="Nakamura Y."/>
            <person name="Kawachi M."/>
        </authorList>
    </citation>
    <scope>NUCLEOTIDE SEQUENCE [LARGE SCALE GENOMIC DNA]</scope>
    <source>
        <strain evidence="1 2">NIES-21</strain>
        <plasmid evidence="2">Plasmid3 dna</plasmid>
    </source>
</reference>
<dbReference type="EMBL" id="AP018177">
    <property type="protein sequence ID" value="BAY20257.1"/>
    <property type="molecule type" value="Genomic_DNA"/>
</dbReference>
<keyword evidence="1" id="KW-0614">Plasmid</keyword>
<evidence type="ECO:0000313" key="1">
    <source>
        <dbReference type="EMBL" id="BAY20257.1"/>
    </source>
</evidence>
<dbReference type="AlphaFoldDB" id="A0A1Z4GRZ7"/>
<organism evidence="1 2">
    <name type="scientific">Anabaenopsis circularis NIES-21</name>
    <dbReference type="NCBI Taxonomy" id="1085406"/>
    <lineage>
        <taxon>Bacteria</taxon>
        <taxon>Bacillati</taxon>
        <taxon>Cyanobacteriota</taxon>
        <taxon>Cyanophyceae</taxon>
        <taxon>Nostocales</taxon>
        <taxon>Nodulariaceae</taxon>
        <taxon>Anabaenopsis</taxon>
    </lineage>
</organism>
<protein>
    <submittedName>
        <fullName evidence="1">Uncharacterized protein</fullName>
    </submittedName>
</protein>
<accession>A0A1Z4GRZ7</accession>
<geneLocation type="plasmid" evidence="2">
    <name>Plasmid3 dna</name>
</geneLocation>
<sequence length="77" mass="9120">MVAQIAQSPILTSPWQVPIPQKEYVNDRVVIYYRDNSWVPIKYCYLLKAIELHYRIWNQSGKEVFVFPTDLDPNSFS</sequence>